<evidence type="ECO:0000313" key="2">
    <source>
        <dbReference type="Proteomes" id="UP000310108"/>
    </source>
</evidence>
<accession>A0A4U6XUS7</accession>
<evidence type="ECO:0000313" key="1">
    <source>
        <dbReference type="EMBL" id="TKW59793.1"/>
    </source>
</evidence>
<dbReference type="AlphaFoldDB" id="A0A4U6XUS7"/>
<keyword evidence="2" id="KW-1185">Reference proteome</keyword>
<proteinExistence type="predicted"/>
<dbReference type="EMBL" id="PJEX01000005">
    <property type="protein sequence ID" value="TKW59793.1"/>
    <property type="molecule type" value="Genomic_DNA"/>
</dbReference>
<reference evidence="1 2" key="1">
    <citation type="journal article" date="2019" name="PLoS ONE">
        <title>Comparative genome analysis indicates high evolutionary potential of pathogenicity genes in Colletotrichum tanaceti.</title>
        <authorList>
            <person name="Lelwala R.V."/>
            <person name="Korhonen P.K."/>
            <person name="Young N.D."/>
            <person name="Scott J.B."/>
            <person name="Ades P.A."/>
            <person name="Gasser R.B."/>
            <person name="Taylor P.W.J."/>
        </authorList>
    </citation>
    <scope>NUCLEOTIDE SEQUENCE [LARGE SCALE GENOMIC DNA]</scope>
    <source>
        <strain evidence="1">BRIP57314</strain>
    </source>
</reference>
<organism evidence="1 2">
    <name type="scientific">Colletotrichum tanaceti</name>
    <dbReference type="NCBI Taxonomy" id="1306861"/>
    <lineage>
        <taxon>Eukaryota</taxon>
        <taxon>Fungi</taxon>
        <taxon>Dikarya</taxon>
        <taxon>Ascomycota</taxon>
        <taxon>Pezizomycotina</taxon>
        <taxon>Sordariomycetes</taxon>
        <taxon>Hypocreomycetidae</taxon>
        <taxon>Glomerellales</taxon>
        <taxon>Glomerellaceae</taxon>
        <taxon>Colletotrichum</taxon>
        <taxon>Colletotrichum destructivum species complex</taxon>
    </lineage>
</organism>
<comment type="caution">
    <text evidence="1">The sequence shown here is derived from an EMBL/GenBank/DDBJ whole genome shotgun (WGS) entry which is preliminary data.</text>
</comment>
<gene>
    <name evidence="1" type="ORF">CTA1_10406</name>
</gene>
<protein>
    <submittedName>
        <fullName evidence="1">Uncharacterized protein</fullName>
    </submittedName>
</protein>
<sequence length="82" mass="8849">MDLNGFPSLAKFSAFSALHLLLRRCASSSVSLASFGLSLLPDQVNWVAIGSSHARTRAAELPSAGLMAYYGYKSFDTNNHKL</sequence>
<dbReference type="Proteomes" id="UP000310108">
    <property type="component" value="Unassembled WGS sequence"/>
</dbReference>
<name>A0A4U6XUS7_9PEZI</name>